<gene>
    <name evidence="3" type="ORF">BATDEDRAFT_84611</name>
</gene>
<sequence length="947" mass="107268">MLGNNSQSSDTDSDYESVVQHVAIADNAMKNKPFLTVLTSADTTESNSAASESHLNTHRQSARVSVVTAMQIEKPSNSQREYPAKLLACDSIVDTPPAARKTGHHLRTLLEHLYQMHQHSDPPTETQFVNAIKAVRKMLADTVISTWEEPVNELTLDLLVNQYLGGAESPTALECGLLLSDLVDRVEGCDVYLARNDLYIKHLWKNSALSNQHSSKSVLVKLLDRQLNPSTTIPLNMAILFAQEITEFGEKMDNTESETLSLLATLSSIPSYQTSIIEFSGFANLCAKLVKISASMNMDHVGCALRILFNIVKDSKLQEQLFSDKNIKRILDIVFEVCEEGNTPLELQKCMIDLMICMLESSTLSTDSKKLFNEKLPLVEWIIKGLWQDCQLFDRVLRLMAALSKELPLMSNVWILLRELDYSLFSKYVESHKLRLTTSHFCWAHIACLIDCLSRQTSSTILLNEDPKLQSIAILYQLFGIVWNTITYVSDNWPSLDILYQLPTMSAKMHDALHSYIELWILIHKERVLLDEIRPIVGSINDRRAQLQTFLDAFNQYESANPIMHNTVILLLSVEWYTEMVLNVSTLMVDCLFASTSLSRLFCNRVISPKYEIYMHNLQVNTNQTEFARIMRKLLGHPDIITLSVDQSSQTVSQELPKKDDLAPNSPPPHSSLGSSIGAIDHDFVEETQNELDQEAVCTQKSNVRHFASAQATDHHSTDDLEARFRRMMNDFNHATELHQVVSDKNTRALKVECETLQRQVEQKVLVVAHMTAEIDRLKKMADKQALLVQSNAELQEKLDKATFELDETRNQIKKSSNERNMQAEVALKQLRRQKATDEKKILLLQSTCTDQQSLIEDLERELQDQEQYCKDLVGHVAQNSTLQSRPNTWSLAEHKKEIKTSTSENSIKSSRVPGGIEDIDDVITDETDSGARVPRHGRNLGAFIKK</sequence>
<dbReference type="Proteomes" id="UP000007241">
    <property type="component" value="Unassembled WGS sequence"/>
</dbReference>
<accession>F4NT57</accession>
<evidence type="ECO:0000256" key="2">
    <source>
        <dbReference type="SAM" id="MobiDB-lite"/>
    </source>
</evidence>
<evidence type="ECO:0000313" key="3">
    <source>
        <dbReference type="EMBL" id="EGF83883.1"/>
    </source>
</evidence>
<feature type="region of interest" description="Disordered" evidence="2">
    <location>
        <begin position="897"/>
        <end position="947"/>
    </location>
</feature>
<evidence type="ECO:0000256" key="1">
    <source>
        <dbReference type="SAM" id="Coils"/>
    </source>
</evidence>
<organism evidence="3 4">
    <name type="scientific">Batrachochytrium dendrobatidis (strain JAM81 / FGSC 10211)</name>
    <name type="common">Frog chytrid fungus</name>
    <dbReference type="NCBI Taxonomy" id="684364"/>
    <lineage>
        <taxon>Eukaryota</taxon>
        <taxon>Fungi</taxon>
        <taxon>Fungi incertae sedis</taxon>
        <taxon>Chytridiomycota</taxon>
        <taxon>Chytridiomycota incertae sedis</taxon>
        <taxon>Chytridiomycetes</taxon>
        <taxon>Rhizophydiales</taxon>
        <taxon>Rhizophydiales incertae sedis</taxon>
        <taxon>Batrachochytrium</taxon>
    </lineage>
</organism>
<feature type="compositionally biased region" description="Polar residues" evidence="2">
    <location>
        <begin position="901"/>
        <end position="910"/>
    </location>
</feature>
<keyword evidence="4" id="KW-1185">Reference proteome</keyword>
<protein>
    <submittedName>
        <fullName evidence="3">Uncharacterized protein</fullName>
    </submittedName>
</protein>
<reference evidence="3 4" key="1">
    <citation type="submission" date="2009-12" db="EMBL/GenBank/DDBJ databases">
        <title>The draft genome of Batrachochytrium dendrobatidis.</title>
        <authorList>
            <consortium name="US DOE Joint Genome Institute (JGI-PGF)"/>
            <person name="Kuo A."/>
            <person name="Salamov A."/>
            <person name="Schmutz J."/>
            <person name="Lucas S."/>
            <person name="Pitluck S."/>
            <person name="Rosenblum E."/>
            <person name="Stajich J."/>
            <person name="Eisen M."/>
            <person name="Grigoriev I.V."/>
        </authorList>
    </citation>
    <scope>NUCLEOTIDE SEQUENCE [LARGE SCALE GENOMIC DNA]</scope>
    <source>
        <strain evidence="4">JAM81 / FGSC 10211</strain>
    </source>
</reference>
<feature type="compositionally biased region" description="Acidic residues" evidence="2">
    <location>
        <begin position="918"/>
        <end position="929"/>
    </location>
</feature>
<keyword evidence="1" id="KW-0175">Coiled coil</keyword>
<feature type="coiled-coil region" evidence="1">
    <location>
        <begin position="792"/>
        <end position="876"/>
    </location>
</feature>
<feature type="compositionally biased region" description="Basic residues" evidence="2">
    <location>
        <begin position="934"/>
        <end position="947"/>
    </location>
</feature>
<evidence type="ECO:0000313" key="4">
    <source>
        <dbReference type="Proteomes" id="UP000007241"/>
    </source>
</evidence>
<dbReference type="EMBL" id="GL882879">
    <property type="protein sequence ID" value="EGF83883.1"/>
    <property type="molecule type" value="Genomic_DNA"/>
</dbReference>
<dbReference type="AlphaFoldDB" id="F4NT57"/>
<proteinExistence type="predicted"/>
<dbReference type="RefSeq" id="XP_006676262.1">
    <property type="nucleotide sequence ID" value="XM_006676199.1"/>
</dbReference>
<name>F4NT57_BATDJ</name>
<dbReference type="InParanoid" id="F4NT57"/>
<feature type="region of interest" description="Disordered" evidence="2">
    <location>
        <begin position="652"/>
        <end position="677"/>
    </location>
</feature>
<dbReference type="HOGENOM" id="CLU_310553_0_0_1"/>
<dbReference type="GeneID" id="18241799"/>